<feature type="transmembrane region" description="Helical" evidence="7">
    <location>
        <begin position="114"/>
        <end position="131"/>
    </location>
</feature>
<comment type="similarity">
    <text evidence="2">Belongs to the bacterial sugar transferase family.</text>
</comment>
<evidence type="ECO:0000256" key="6">
    <source>
        <dbReference type="ARBA" id="ARBA00023136"/>
    </source>
</evidence>
<feature type="transmembrane region" description="Helical" evidence="7">
    <location>
        <begin position="137"/>
        <end position="157"/>
    </location>
</feature>
<dbReference type="Pfam" id="PF02397">
    <property type="entry name" value="Bac_transf"/>
    <property type="match status" value="1"/>
</dbReference>
<dbReference type="KEGG" id="adin:H7849_08620"/>
<dbReference type="Gene3D" id="3.40.50.720">
    <property type="entry name" value="NAD(P)-binding Rossmann-like Domain"/>
    <property type="match status" value="1"/>
</dbReference>
<comment type="subcellular location">
    <subcellularLocation>
        <location evidence="1">Membrane</location>
        <topology evidence="1">Multi-pass membrane protein</topology>
    </subcellularLocation>
</comment>
<keyword evidence="4 7" id="KW-0812">Transmembrane</keyword>
<dbReference type="GO" id="GO:0016020">
    <property type="term" value="C:membrane"/>
    <property type="evidence" value="ECO:0007669"/>
    <property type="project" value="UniProtKB-SubCell"/>
</dbReference>
<feature type="domain" description="Bacterial sugar transferase" evidence="8">
    <location>
        <begin position="307"/>
        <end position="494"/>
    </location>
</feature>
<protein>
    <submittedName>
        <fullName evidence="9">Sugar transferase</fullName>
    </submittedName>
</protein>
<dbReference type="InterPro" id="IPR003362">
    <property type="entry name" value="Bact_transf"/>
</dbReference>
<reference evidence="9 10" key="1">
    <citation type="submission" date="2020-08" db="EMBL/GenBank/DDBJ databases">
        <title>Edaphobacter telluris sp. nov. and Acidobacterium dinghuensis sp. nov., two acidobacteria isolated from forest soil.</title>
        <authorList>
            <person name="Fu J."/>
            <person name="Qiu L."/>
        </authorList>
    </citation>
    <scope>NUCLEOTIDE SEQUENCE [LARGE SCALE GENOMIC DNA]</scope>
    <source>
        <strain evidence="9">4Y35</strain>
    </source>
</reference>
<evidence type="ECO:0000256" key="5">
    <source>
        <dbReference type="ARBA" id="ARBA00022989"/>
    </source>
</evidence>
<dbReference type="NCBIfam" id="TIGR03025">
    <property type="entry name" value="EPS_sugtrans"/>
    <property type="match status" value="1"/>
</dbReference>
<dbReference type="AlphaFoldDB" id="A0A7G8BN34"/>
<evidence type="ECO:0000256" key="4">
    <source>
        <dbReference type="ARBA" id="ARBA00022692"/>
    </source>
</evidence>
<dbReference type="PANTHER" id="PTHR30576:SF10">
    <property type="entry name" value="SLL5057 PROTEIN"/>
    <property type="match status" value="1"/>
</dbReference>
<name>A0A7G8BN34_9BACT</name>
<feature type="transmembrane region" description="Helical" evidence="7">
    <location>
        <begin position="309"/>
        <end position="333"/>
    </location>
</feature>
<proteinExistence type="inferred from homology"/>
<gene>
    <name evidence="9" type="ORF">H7849_08620</name>
</gene>
<evidence type="ECO:0000256" key="7">
    <source>
        <dbReference type="SAM" id="Phobius"/>
    </source>
</evidence>
<keyword evidence="5 7" id="KW-1133">Transmembrane helix</keyword>
<dbReference type="Proteomes" id="UP000515312">
    <property type="component" value="Chromosome"/>
</dbReference>
<keyword evidence="3 9" id="KW-0808">Transferase</keyword>
<keyword evidence="10" id="KW-1185">Reference proteome</keyword>
<evidence type="ECO:0000313" key="10">
    <source>
        <dbReference type="Proteomes" id="UP000515312"/>
    </source>
</evidence>
<dbReference type="Pfam" id="PF13727">
    <property type="entry name" value="CoA_binding_3"/>
    <property type="match status" value="1"/>
</dbReference>
<evidence type="ECO:0000313" key="9">
    <source>
        <dbReference type="EMBL" id="QNI33954.1"/>
    </source>
</evidence>
<evidence type="ECO:0000256" key="1">
    <source>
        <dbReference type="ARBA" id="ARBA00004141"/>
    </source>
</evidence>
<dbReference type="GO" id="GO:0016780">
    <property type="term" value="F:phosphotransferase activity, for other substituted phosphate groups"/>
    <property type="evidence" value="ECO:0007669"/>
    <property type="project" value="TreeGrafter"/>
</dbReference>
<dbReference type="EMBL" id="CP060394">
    <property type="protein sequence ID" value="QNI33954.1"/>
    <property type="molecule type" value="Genomic_DNA"/>
</dbReference>
<evidence type="ECO:0000256" key="3">
    <source>
        <dbReference type="ARBA" id="ARBA00022679"/>
    </source>
</evidence>
<evidence type="ECO:0000259" key="8">
    <source>
        <dbReference type="Pfam" id="PF02397"/>
    </source>
</evidence>
<accession>A0A7G8BN34</accession>
<organism evidence="9 10">
    <name type="scientific">Alloacidobacterium dinghuense</name>
    <dbReference type="NCBI Taxonomy" id="2763107"/>
    <lineage>
        <taxon>Bacteria</taxon>
        <taxon>Pseudomonadati</taxon>
        <taxon>Acidobacteriota</taxon>
        <taxon>Terriglobia</taxon>
        <taxon>Terriglobales</taxon>
        <taxon>Acidobacteriaceae</taxon>
        <taxon>Alloacidobacterium</taxon>
    </lineage>
</organism>
<sequence>MATSEYIRKAEQSERQLRRAGYQTISRRRVAGPVLASKLLRMSGDVIIVVLAFALALEIKLHVLNDTFQVTHASTVYLYLGFFAWFLCCLLLVSEHYDLYNPVLGAGGLRELRLTVQATLNAGLLLCGGLYMARLELASRAVVILLICTTTIALCIWRASIRLAYYRHFEKGIDLRNVVILGTNHLSQALGNHIANNYRLGYQFLGYLSASGRSDESVDSLTILGSIDRLRQLTRQHFIDEVVITHALPIEQVILLLEEARELGIDIRAISGLFGDLSRHATIEYLGVYPVRSLHRSHSRTLSHLFKRAFDIIFSLAVLLAVLPLMFVIAVLIRVDSKGPVFYVSERIGKRGRVFPCFKFRTMVRDAEKKKRELAALNERDGILFKVSNDPRVTRVGRILRKYSLDELPQFFNVFRGEMSVVGPRPPIASEVEKYALEHFRRLEVMPGLTGLWQVHARQDASFAKYIELDTAYVENWTFWLDVKILMRTAQVVVRGTGA</sequence>
<dbReference type="InterPro" id="IPR017475">
    <property type="entry name" value="EPS_sugar_tfrase"/>
</dbReference>
<dbReference type="RefSeq" id="WP_186745725.1">
    <property type="nucleotide sequence ID" value="NZ_CP060394.1"/>
</dbReference>
<evidence type="ECO:0000256" key="2">
    <source>
        <dbReference type="ARBA" id="ARBA00006464"/>
    </source>
</evidence>
<keyword evidence="6 7" id="KW-0472">Membrane</keyword>
<feature type="transmembrane region" description="Helical" evidence="7">
    <location>
        <begin position="76"/>
        <end position="93"/>
    </location>
</feature>
<dbReference type="PANTHER" id="PTHR30576">
    <property type="entry name" value="COLANIC BIOSYNTHESIS UDP-GLUCOSE LIPID CARRIER TRANSFERASE"/>
    <property type="match status" value="1"/>
</dbReference>